<dbReference type="InterPro" id="IPR001849">
    <property type="entry name" value="PH_domain"/>
</dbReference>
<evidence type="ECO:0000256" key="4">
    <source>
        <dbReference type="ARBA" id="ARBA00022443"/>
    </source>
</evidence>
<evidence type="ECO:0000313" key="16">
    <source>
        <dbReference type="Proteomes" id="UP000738325"/>
    </source>
</evidence>
<feature type="compositionally biased region" description="Low complexity" evidence="8">
    <location>
        <begin position="635"/>
        <end position="645"/>
    </location>
</feature>
<dbReference type="GO" id="GO:0005509">
    <property type="term" value="F:calcium ion binding"/>
    <property type="evidence" value="ECO:0007669"/>
    <property type="project" value="InterPro"/>
</dbReference>
<dbReference type="Gene3D" id="2.30.30.40">
    <property type="entry name" value="SH3 Domains"/>
    <property type="match status" value="3"/>
</dbReference>
<reference evidence="15" key="1">
    <citation type="journal article" date="2020" name="Fungal Divers.">
        <title>Resolving the Mortierellaceae phylogeny through synthesis of multi-gene phylogenetics and phylogenomics.</title>
        <authorList>
            <person name="Vandepol N."/>
            <person name="Liber J."/>
            <person name="Desiro A."/>
            <person name="Na H."/>
            <person name="Kennedy M."/>
            <person name="Barry K."/>
            <person name="Grigoriev I.V."/>
            <person name="Miller A.N."/>
            <person name="O'Donnell K."/>
            <person name="Stajich J.E."/>
            <person name="Bonito G."/>
        </authorList>
    </citation>
    <scope>NUCLEOTIDE SEQUENCE</scope>
    <source>
        <strain evidence="15">REB-010B</strain>
    </source>
</reference>
<feature type="domain" description="EH" evidence="12">
    <location>
        <begin position="80"/>
        <end position="169"/>
    </location>
</feature>
<keyword evidence="16" id="KW-1185">Reference proteome</keyword>
<dbReference type="SUPFAM" id="SSF49562">
    <property type="entry name" value="C2 domain (Calcium/lipid-binding domain, CaLB)"/>
    <property type="match status" value="1"/>
</dbReference>
<dbReference type="SUPFAM" id="SSF50044">
    <property type="entry name" value="SH3-domain"/>
    <property type="match status" value="3"/>
</dbReference>
<feature type="compositionally biased region" description="Gly residues" evidence="8">
    <location>
        <begin position="1806"/>
        <end position="1820"/>
    </location>
</feature>
<dbReference type="InterPro" id="IPR051480">
    <property type="entry name" value="Endocytic_GEF_Adapter"/>
</dbReference>
<feature type="coiled-coil region" evidence="7">
    <location>
        <begin position="2"/>
        <end position="29"/>
    </location>
</feature>
<dbReference type="GO" id="GO:0003779">
    <property type="term" value="F:actin binding"/>
    <property type="evidence" value="ECO:0007669"/>
    <property type="project" value="InterPro"/>
</dbReference>
<comment type="caution">
    <text evidence="15">The sequence shown here is derived from an EMBL/GenBank/DDBJ whole genome shotgun (WGS) entry which is preliminary data.</text>
</comment>
<dbReference type="InterPro" id="IPR000219">
    <property type="entry name" value="DH_dom"/>
</dbReference>
<feature type="region of interest" description="Disordered" evidence="8">
    <location>
        <begin position="353"/>
        <end position="374"/>
    </location>
</feature>
<dbReference type="GO" id="GO:0005085">
    <property type="term" value="F:guanyl-nucleotide exchange factor activity"/>
    <property type="evidence" value="ECO:0007669"/>
    <property type="project" value="InterPro"/>
</dbReference>
<dbReference type="SMART" id="SM00027">
    <property type="entry name" value="EH"/>
    <property type="match status" value="1"/>
</dbReference>
<feature type="compositionally biased region" description="Polar residues" evidence="8">
    <location>
        <begin position="229"/>
        <end position="244"/>
    </location>
</feature>
<dbReference type="EMBL" id="JAAAIP010000226">
    <property type="protein sequence ID" value="KAG0321929.1"/>
    <property type="molecule type" value="Genomic_DNA"/>
</dbReference>
<keyword evidence="5" id="KW-0963">Cytoplasm</keyword>
<dbReference type="SUPFAM" id="SSF50729">
    <property type="entry name" value="PH domain-like"/>
    <property type="match status" value="1"/>
</dbReference>
<dbReference type="Pfam" id="PF00018">
    <property type="entry name" value="SH3_1"/>
    <property type="match status" value="2"/>
</dbReference>
<dbReference type="InterPro" id="IPR035899">
    <property type="entry name" value="DBL_dom_sf"/>
</dbReference>
<feature type="compositionally biased region" description="Low complexity" evidence="8">
    <location>
        <begin position="1789"/>
        <end position="1805"/>
    </location>
</feature>
<evidence type="ECO:0000256" key="1">
    <source>
        <dbReference type="ARBA" id="ARBA00004496"/>
    </source>
</evidence>
<feature type="compositionally biased region" description="Low complexity" evidence="8">
    <location>
        <begin position="711"/>
        <end position="724"/>
    </location>
</feature>
<dbReference type="PROSITE" id="PS51082">
    <property type="entry name" value="WH2"/>
    <property type="match status" value="1"/>
</dbReference>
<dbReference type="InterPro" id="IPR036028">
    <property type="entry name" value="SH3-like_dom_sf"/>
</dbReference>
<dbReference type="CDD" id="cd00174">
    <property type="entry name" value="SH3"/>
    <property type="match status" value="1"/>
</dbReference>
<dbReference type="SMART" id="SM00246">
    <property type="entry name" value="WH2"/>
    <property type="match status" value="1"/>
</dbReference>
<dbReference type="Gene3D" id="1.20.900.10">
    <property type="entry name" value="Dbl homology (DH) domain"/>
    <property type="match status" value="1"/>
</dbReference>
<feature type="compositionally biased region" description="Low complexity" evidence="8">
    <location>
        <begin position="732"/>
        <end position="745"/>
    </location>
</feature>
<dbReference type="GO" id="GO:0005737">
    <property type="term" value="C:cytoplasm"/>
    <property type="evidence" value="ECO:0007669"/>
    <property type="project" value="UniProtKB-SubCell"/>
</dbReference>
<evidence type="ECO:0000256" key="2">
    <source>
        <dbReference type="ARBA" id="ARBA00015110"/>
    </source>
</evidence>
<feature type="region of interest" description="Disordered" evidence="8">
    <location>
        <begin position="1401"/>
        <end position="1469"/>
    </location>
</feature>
<dbReference type="SMART" id="SM00325">
    <property type="entry name" value="RhoGEF"/>
    <property type="match status" value="1"/>
</dbReference>
<organism evidence="15 16">
    <name type="scientific">Dissophora globulifera</name>
    <dbReference type="NCBI Taxonomy" id="979702"/>
    <lineage>
        <taxon>Eukaryota</taxon>
        <taxon>Fungi</taxon>
        <taxon>Fungi incertae sedis</taxon>
        <taxon>Mucoromycota</taxon>
        <taxon>Mortierellomycotina</taxon>
        <taxon>Mortierellomycetes</taxon>
        <taxon>Mortierellales</taxon>
        <taxon>Mortierellaceae</taxon>
        <taxon>Dissophora</taxon>
    </lineage>
</organism>
<feature type="domain" description="SH3" evidence="9">
    <location>
        <begin position="1194"/>
        <end position="1254"/>
    </location>
</feature>
<name>A0A9P6UW40_9FUNG</name>
<dbReference type="CDD" id="cd00160">
    <property type="entry name" value="RhoGEF"/>
    <property type="match status" value="1"/>
</dbReference>
<feature type="compositionally biased region" description="Pro residues" evidence="8">
    <location>
        <begin position="917"/>
        <end position="948"/>
    </location>
</feature>
<feature type="compositionally biased region" description="Low complexity" evidence="8">
    <location>
        <begin position="355"/>
        <end position="367"/>
    </location>
</feature>
<dbReference type="Proteomes" id="UP000738325">
    <property type="component" value="Unassembled WGS sequence"/>
</dbReference>
<dbReference type="InterPro" id="IPR011992">
    <property type="entry name" value="EF-hand-dom_pair"/>
</dbReference>
<evidence type="ECO:0000259" key="13">
    <source>
        <dbReference type="PROSITE" id="PS50222"/>
    </source>
</evidence>
<dbReference type="PROSITE" id="PS50002">
    <property type="entry name" value="SH3"/>
    <property type="match status" value="2"/>
</dbReference>
<comment type="subcellular location">
    <subcellularLocation>
        <location evidence="1">Cytoplasm</location>
    </subcellularLocation>
</comment>
<feature type="compositionally biased region" description="Acidic residues" evidence="8">
    <location>
        <begin position="1363"/>
        <end position="1373"/>
    </location>
</feature>
<dbReference type="PROSITE" id="PS50010">
    <property type="entry name" value="DH_2"/>
    <property type="match status" value="1"/>
</dbReference>
<dbReference type="InterPro" id="IPR000261">
    <property type="entry name" value="EH_dom"/>
</dbReference>
<feature type="region of interest" description="Disordered" evidence="8">
    <location>
        <begin position="1325"/>
        <end position="1385"/>
    </location>
</feature>
<feature type="region of interest" description="Disordered" evidence="8">
    <location>
        <begin position="851"/>
        <end position="963"/>
    </location>
</feature>
<feature type="compositionally biased region" description="Basic and acidic residues" evidence="8">
    <location>
        <begin position="613"/>
        <end position="634"/>
    </location>
</feature>
<evidence type="ECO:0000256" key="6">
    <source>
        <dbReference type="PROSITE-ProRule" id="PRU00192"/>
    </source>
</evidence>
<feature type="compositionally biased region" description="Basic and acidic residues" evidence="8">
    <location>
        <begin position="551"/>
        <end position="572"/>
    </location>
</feature>
<dbReference type="PROSITE" id="PS50031">
    <property type="entry name" value="EH"/>
    <property type="match status" value="1"/>
</dbReference>
<proteinExistence type="predicted"/>
<feature type="compositionally biased region" description="Basic and acidic residues" evidence="8">
    <location>
        <begin position="646"/>
        <end position="710"/>
    </location>
</feature>
<evidence type="ECO:0000256" key="7">
    <source>
        <dbReference type="SAM" id="Coils"/>
    </source>
</evidence>
<dbReference type="OrthoDB" id="1716625at2759"/>
<evidence type="ECO:0000259" key="10">
    <source>
        <dbReference type="PROSITE" id="PS50003"/>
    </source>
</evidence>
<feature type="region of interest" description="Disordered" evidence="8">
    <location>
        <begin position="489"/>
        <end position="595"/>
    </location>
</feature>
<evidence type="ECO:0000259" key="11">
    <source>
        <dbReference type="PROSITE" id="PS50010"/>
    </source>
</evidence>
<dbReference type="Gene3D" id="2.30.29.30">
    <property type="entry name" value="Pleckstrin-homology domain (PH domain)/Phosphotyrosine-binding domain (PTB)"/>
    <property type="match status" value="1"/>
</dbReference>
<dbReference type="InterPro" id="IPR003124">
    <property type="entry name" value="WH2_dom"/>
</dbReference>
<dbReference type="PANTHER" id="PTHR46006">
    <property type="entry name" value="RHO GUANINE NUCLEOTIDE EXCHANGE FACTOR AT 64C, ISOFORM A"/>
    <property type="match status" value="1"/>
</dbReference>
<evidence type="ECO:0000259" key="12">
    <source>
        <dbReference type="PROSITE" id="PS50031"/>
    </source>
</evidence>
<dbReference type="PANTHER" id="PTHR46006:SF6">
    <property type="entry name" value="INTERSECTIN-2 ISOFORM X1"/>
    <property type="match status" value="1"/>
</dbReference>
<feature type="domain" description="EF-hand" evidence="13">
    <location>
        <begin position="113"/>
        <end position="148"/>
    </location>
</feature>
<feature type="domain" description="PH" evidence="10">
    <location>
        <begin position="1745"/>
        <end position="1906"/>
    </location>
</feature>
<dbReference type="Pfam" id="PF12763">
    <property type="entry name" value="EH"/>
    <property type="match status" value="1"/>
</dbReference>
<dbReference type="SMART" id="SM00054">
    <property type="entry name" value="EFh"/>
    <property type="match status" value="2"/>
</dbReference>
<dbReference type="Pfam" id="PF16652">
    <property type="entry name" value="PH_13"/>
    <property type="match status" value="1"/>
</dbReference>
<dbReference type="SUPFAM" id="SSF48065">
    <property type="entry name" value="DBL homology domain (DH-domain)"/>
    <property type="match status" value="1"/>
</dbReference>
<accession>A0A9P6UW40</accession>
<feature type="compositionally biased region" description="Low complexity" evidence="8">
    <location>
        <begin position="196"/>
        <end position="213"/>
    </location>
</feature>
<keyword evidence="4 6" id="KW-0728">SH3 domain</keyword>
<sequence length="2052" mass="222651">MYNQQQQQYQQYQYQQQQQQQQQQQHQQQQNYQSAVGNHFQYNAGFGMPLMQQQQQYGQMMHHQQQYQPARPGWAVSREEKASYDQIFSAWDPDHSGYISGERALEIFGSSGLPQADLGHIWALADPNNQGKLNKDEFAVAMHLVYRKLNGGDIPPVLPDDLVPPSTRDISETLDFVKQSLMSDIPSKAGTTNWGSYGSPAGSSSLSKRLSVRSPDDVGYVSSARRGNAPSSSRHQTTSETSVGRLQKQISEHRVILEATLSQSTGPSSGEDREVADLKAQIRNAQSRIMASSNVEIHRRIASGAEDLTRLREERRNMDQEVASLLRTVALLASQVREADKDLEDSRLELAKLKSGSASSGDASIAGTGPGGAITAEDRMKARIALMKAQRMAALTGKPIPSAAQAGIDPDQAARIRAERDVNDQNVAEVETAVRRLEDTMRQLERDLDIHARPHGDSRTDDNRRKWEEGAGIQSEIVRRFVLEIRPATTPTAPSVPSYQSSPSSSTRSYAPTSTHSRLGATSSPVLSSPSVSSPPTSSPSLSSASLVGKTPEERRAIIRAQAEKRLRDRQTELLAKSQASRPEPSMPVVPEADAFTSAKFEEAERLAREKLLANAESKRRQAEQERQTERDLQAARQSNAQQEQQAKEQARQQEQQSREQARQEEERRAQREAQEQREAAERRAKEQQELLRAEREREEQEERERKERFALSSAAAKQQLQQQAPPPPPVQQAAVAPSPAVVAEPAKKEPFRITLDSNPFAKHRKSKSISSSDDDWDTGSPVGSTPPVAVADPIINTASSSNNPFFKMMGGSTAPAPSQPAKVVHSKVSSDGWDVVEKDVDLDQLSQKLFSTPLNSGRTEAAPSVPPTDVLQPSANAPPPPPPPGGSFIPAPPPQPAAGIPVAPTMPQDVLKPSGNAPPPPPPPPAGIPMPPPAPQAGIPVPPPAPSGPTSSSLPKAEGARGALLSQIQTGIRLKKAVTKDKSTVKGIGRVIGEDASASTGSSDRDAATAAHIASNSDQRPMGMGMPGLGGLFAGGMPTLKKSSGIPTGRTGDVAEEHDSRRESTDWFGRLASDPAAEAQPAAFAAAPVAQFTPAPAAQETVAPVQSQTPAAPAAAKAQDSIEDKVNFSTSHRAKALWSYSAMVPDQINFEANDYLRIHPASDTSNVDWVYGVLEKNEQTKGWLPKAYIQEVEDKFKAKALFTYTVQNEGELAVERGDIVEVLEKPDPQWWRAQNASGVIGMLPATYLEEYIEGQAPPVVLPIGKAKALYAYAGLSPEELSVEAGDEVEIMEKPDPLWWRARNAQGSSGMLPATYLEELEGQSTSAAGVIDSDSSDYASAEEGDDSDDDVDTDTETSSSSSSDDDDDEDDLDNNTTSSSAAIPIAQSVSLTPAIAIARAPRHRAPPPRPTSKAPLALSSSLSTSAPSRPNVLLRKQSEGSLSSHLTIPTEPLPGMRQRSGSHSSAMPIQRTAAHPRFVSENNSAYATRSPSPTPMSGGSWSSTVGLEISHSLTEKERKRQEAIHELITTEQVYLSYLYLVRDSFQRPLLDQGLISPSESQSLFMEWSSLLELSQSIVDELVQRQANDEGGNMVLAVGDVINSHIVERAGCFMRYCANHRVASNLLAKRMSESRLLLDFLTQAKSKPECRGLDISSFLLQPLQRITRYPLLIKKILQYTEEDQIDHLLLSEALISAEQFLGRINETIRNSESRVRLEEIQRKLPPGDLSEGLNLLSETKYLGPRQVLHEGALRKAKSGRKLYGYLCNDLLLLFVPGRSLGSLTKSASHTSLSATSPSLGSSDRGSFGNGSSQGGAAAGGGDGHSWTLYSAPIPLERVKVRIDSGGDDLKFTLIVTTPVTTSHASHNPLHLQPHQNHNVAHQIPIHIKAGSAKERRAWVNTMEKAIETLAKAPRGYGMRTSIRPPLTETIGTMTIRVNEGAISGRDFAKSKSFVCTINAGEQLFTTRAIPADHSLSGSCTVPWREGVIFSVTDLVQVLDVKVMSSSPFFPDAFMGSAQVPFHTVVPYGERGTEVVTSLSNGMQVKFYMSYKAL</sequence>
<feature type="region of interest" description="Disordered" evidence="8">
    <location>
        <begin position="1785"/>
        <end position="1820"/>
    </location>
</feature>
<dbReference type="InterPro" id="IPR001452">
    <property type="entry name" value="SH3_domain"/>
</dbReference>
<feature type="compositionally biased region" description="Low complexity" evidence="8">
    <location>
        <begin position="489"/>
        <end position="546"/>
    </location>
</feature>
<dbReference type="Pfam" id="PF02205">
    <property type="entry name" value="WH2"/>
    <property type="match status" value="1"/>
</dbReference>
<dbReference type="InterPro" id="IPR011993">
    <property type="entry name" value="PH-like_dom_sf"/>
</dbReference>
<dbReference type="Pfam" id="PF00621">
    <property type="entry name" value="RhoGEF"/>
    <property type="match status" value="1"/>
</dbReference>
<protein>
    <recommendedName>
        <fullName evidence="2">Actin cytoskeleton-regulatory complex protein PAN1</fullName>
    </recommendedName>
    <alternativeName>
        <fullName evidence="3">Actin cytoskeleton-regulatory complex protein pan1</fullName>
    </alternativeName>
</protein>
<dbReference type="PROSITE" id="PS50222">
    <property type="entry name" value="EF_HAND_2"/>
    <property type="match status" value="1"/>
</dbReference>
<feature type="compositionally biased region" description="Acidic residues" evidence="8">
    <location>
        <begin position="1340"/>
        <end position="1355"/>
    </location>
</feature>
<dbReference type="SMART" id="SM00233">
    <property type="entry name" value="PH"/>
    <property type="match status" value="1"/>
</dbReference>
<dbReference type="CDD" id="cd00052">
    <property type="entry name" value="EH"/>
    <property type="match status" value="1"/>
</dbReference>
<keyword evidence="7" id="KW-0175">Coiled coil</keyword>
<feature type="domain" description="WH2" evidence="14">
    <location>
        <begin position="961"/>
        <end position="978"/>
    </location>
</feature>
<feature type="compositionally biased region" description="Pro residues" evidence="8">
    <location>
        <begin position="877"/>
        <end position="897"/>
    </location>
</feature>
<feature type="region of interest" description="Disordered" evidence="8">
    <location>
        <begin position="188"/>
        <end position="247"/>
    </location>
</feature>
<evidence type="ECO:0000259" key="14">
    <source>
        <dbReference type="PROSITE" id="PS51082"/>
    </source>
</evidence>
<evidence type="ECO:0000259" key="9">
    <source>
        <dbReference type="PROSITE" id="PS50002"/>
    </source>
</evidence>
<evidence type="ECO:0000256" key="5">
    <source>
        <dbReference type="ARBA" id="ARBA00022490"/>
    </source>
</evidence>
<feature type="region of interest" description="Disordered" evidence="8">
    <location>
        <begin position="446"/>
        <end position="468"/>
    </location>
</feature>
<evidence type="ECO:0000313" key="15">
    <source>
        <dbReference type="EMBL" id="KAG0321929.1"/>
    </source>
</evidence>
<dbReference type="GO" id="GO:0035025">
    <property type="term" value="P:positive regulation of Rho protein signal transduction"/>
    <property type="evidence" value="ECO:0007669"/>
    <property type="project" value="TreeGrafter"/>
</dbReference>
<evidence type="ECO:0000256" key="8">
    <source>
        <dbReference type="SAM" id="MobiDB-lite"/>
    </source>
</evidence>
<feature type="compositionally biased region" description="Low complexity" evidence="8">
    <location>
        <begin position="1411"/>
        <end position="1428"/>
    </location>
</feature>
<dbReference type="Gene3D" id="1.10.238.10">
    <property type="entry name" value="EF-hand"/>
    <property type="match status" value="1"/>
</dbReference>
<feature type="domain" description="SH3" evidence="9">
    <location>
        <begin position="1262"/>
        <end position="1322"/>
    </location>
</feature>
<dbReference type="InterPro" id="IPR035892">
    <property type="entry name" value="C2_domain_sf"/>
</dbReference>
<feature type="region of interest" description="Disordered" evidence="8">
    <location>
        <begin position="613"/>
        <end position="833"/>
    </location>
</feature>
<dbReference type="SMART" id="SM00326">
    <property type="entry name" value="SH3"/>
    <property type="match status" value="3"/>
</dbReference>
<evidence type="ECO:0000256" key="3">
    <source>
        <dbReference type="ARBA" id="ARBA00020728"/>
    </source>
</evidence>
<gene>
    <name evidence="15" type="primary">PAN1</name>
    <name evidence="15" type="ORF">BGZ99_003599</name>
</gene>
<feature type="domain" description="DH" evidence="11">
    <location>
        <begin position="1519"/>
        <end position="1706"/>
    </location>
</feature>
<dbReference type="SUPFAM" id="SSF47473">
    <property type="entry name" value="EF-hand"/>
    <property type="match status" value="1"/>
</dbReference>
<dbReference type="InterPro" id="IPR002048">
    <property type="entry name" value="EF_hand_dom"/>
</dbReference>
<dbReference type="PROSITE" id="PS50003">
    <property type="entry name" value="PH_DOMAIN"/>
    <property type="match status" value="1"/>
</dbReference>